<name>A0A5N8WQB3_9ACTN</name>
<accession>A0A5N8WQB3</accession>
<proteinExistence type="predicted"/>
<feature type="domain" description="Transposase putative helix-turn-helix" evidence="1">
    <location>
        <begin position="19"/>
        <end position="44"/>
    </location>
</feature>
<gene>
    <name evidence="2" type="ORF">FPZ41_13980</name>
</gene>
<keyword evidence="3" id="KW-1185">Reference proteome</keyword>
<reference evidence="2 3" key="1">
    <citation type="submission" date="2019-09" db="EMBL/GenBank/DDBJ databases">
        <authorList>
            <person name="Duangmal K."/>
            <person name="Teo W.F.A."/>
            <person name="Lipun K."/>
        </authorList>
    </citation>
    <scope>NUCLEOTIDE SEQUENCE [LARGE SCALE GENOMIC DNA]</scope>
    <source>
        <strain evidence="2 3">K1PN6</strain>
    </source>
</reference>
<dbReference type="InterPro" id="IPR021027">
    <property type="entry name" value="Transposase_put_HTH"/>
</dbReference>
<organism evidence="2 3">
    <name type="scientific">Streptomyces acidicola</name>
    <dbReference type="NCBI Taxonomy" id="2596892"/>
    <lineage>
        <taxon>Bacteria</taxon>
        <taxon>Bacillati</taxon>
        <taxon>Actinomycetota</taxon>
        <taxon>Actinomycetes</taxon>
        <taxon>Kitasatosporales</taxon>
        <taxon>Streptomycetaceae</taxon>
        <taxon>Streptomyces</taxon>
    </lineage>
</organism>
<comment type="caution">
    <text evidence="2">The sequence shown here is derived from an EMBL/GenBank/DDBJ whole genome shotgun (WGS) entry which is preliminary data.</text>
</comment>
<dbReference type="Proteomes" id="UP000373149">
    <property type="component" value="Unassembled WGS sequence"/>
</dbReference>
<evidence type="ECO:0000313" key="3">
    <source>
        <dbReference type="Proteomes" id="UP000373149"/>
    </source>
</evidence>
<protein>
    <submittedName>
        <fullName evidence="2">Helix-turn-helix domain-containing protein</fullName>
    </submittedName>
</protein>
<dbReference type="EMBL" id="VMNX01000040">
    <property type="protein sequence ID" value="MPY49611.1"/>
    <property type="molecule type" value="Genomic_DNA"/>
</dbReference>
<evidence type="ECO:0000259" key="1">
    <source>
        <dbReference type="Pfam" id="PF12323"/>
    </source>
</evidence>
<dbReference type="AlphaFoldDB" id="A0A5N8WQB3"/>
<sequence length="85" mass="9221">MGGCSWRFCGPSSFTQALTPAQVKAFTRHTGAARWAFNHALGMQVAAHWHWRREVLVLVDQGVPEAEARKKIRVPVAGAAAPVVA</sequence>
<dbReference type="Pfam" id="PF12323">
    <property type="entry name" value="HTH_OrfB_IS605"/>
    <property type="match status" value="1"/>
</dbReference>
<evidence type="ECO:0000313" key="2">
    <source>
        <dbReference type="EMBL" id="MPY49611.1"/>
    </source>
</evidence>